<dbReference type="Pfam" id="PF23197">
    <property type="entry name" value="IG_AIR9"/>
    <property type="match status" value="1"/>
</dbReference>
<dbReference type="AlphaFoldDB" id="A0AAW1YNZ7"/>
<dbReference type="FunFam" id="2.60.40.2700:FF:000001">
    <property type="entry name" value="Transmembrane protein"/>
    <property type="match status" value="1"/>
</dbReference>
<keyword evidence="6" id="KW-1185">Reference proteome</keyword>
<feature type="domain" description="DUF7046" evidence="3">
    <location>
        <begin position="537"/>
        <end position="639"/>
    </location>
</feature>
<dbReference type="PANTHER" id="PTHR31149:SF10">
    <property type="entry name" value="OS05G0100900 PROTEIN"/>
    <property type="match status" value="1"/>
</dbReference>
<feature type="compositionally biased region" description="Low complexity" evidence="2">
    <location>
        <begin position="39"/>
        <end position="52"/>
    </location>
</feature>
<evidence type="ECO:0000256" key="1">
    <source>
        <dbReference type="SAM" id="Coils"/>
    </source>
</evidence>
<dbReference type="GO" id="GO:0005886">
    <property type="term" value="C:plasma membrane"/>
    <property type="evidence" value="ECO:0007669"/>
    <property type="project" value="TreeGrafter"/>
</dbReference>
<organism evidence="5 6">
    <name type="scientific">Rubus argutus</name>
    <name type="common">Southern blackberry</name>
    <dbReference type="NCBI Taxonomy" id="59490"/>
    <lineage>
        <taxon>Eukaryota</taxon>
        <taxon>Viridiplantae</taxon>
        <taxon>Streptophyta</taxon>
        <taxon>Embryophyta</taxon>
        <taxon>Tracheophyta</taxon>
        <taxon>Spermatophyta</taxon>
        <taxon>Magnoliopsida</taxon>
        <taxon>eudicotyledons</taxon>
        <taxon>Gunneridae</taxon>
        <taxon>Pentapetalae</taxon>
        <taxon>rosids</taxon>
        <taxon>fabids</taxon>
        <taxon>Rosales</taxon>
        <taxon>Rosaceae</taxon>
        <taxon>Rosoideae</taxon>
        <taxon>Rosoideae incertae sedis</taxon>
        <taxon>Rubus</taxon>
    </lineage>
</organism>
<evidence type="ECO:0000256" key="2">
    <source>
        <dbReference type="SAM" id="MobiDB-lite"/>
    </source>
</evidence>
<evidence type="ECO:0000259" key="4">
    <source>
        <dbReference type="Pfam" id="PF23197"/>
    </source>
</evidence>
<evidence type="ECO:0000259" key="3">
    <source>
        <dbReference type="Pfam" id="PF23080"/>
    </source>
</evidence>
<evidence type="ECO:0000313" key="5">
    <source>
        <dbReference type="EMBL" id="KAK9950371.1"/>
    </source>
</evidence>
<dbReference type="InterPro" id="IPR056284">
    <property type="entry name" value="AIR9-like_A9"/>
</dbReference>
<accession>A0AAW1YNZ7</accession>
<reference evidence="5 6" key="1">
    <citation type="journal article" date="2023" name="G3 (Bethesda)">
        <title>A chromosome-length genome assembly and annotation of blackberry (Rubus argutus, cv. 'Hillquist').</title>
        <authorList>
            <person name="Bruna T."/>
            <person name="Aryal R."/>
            <person name="Dudchenko O."/>
            <person name="Sargent D.J."/>
            <person name="Mead D."/>
            <person name="Buti M."/>
            <person name="Cavallini A."/>
            <person name="Hytonen T."/>
            <person name="Andres J."/>
            <person name="Pham M."/>
            <person name="Weisz D."/>
            <person name="Mascagni F."/>
            <person name="Usai G."/>
            <person name="Natali L."/>
            <person name="Bassil N."/>
            <person name="Fernandez G.E."/>
            <person name="Lomsadze A."/>
            <person name="Armour M."/>
            <person name="Olukolu B."/>
            <person name="Poorten T."/>
            <person name="Britton C."/>
            <person name="Davik J."/>
            <person name="Ashrafi H."/>
            <person name="Aiden E.L."/>
            <person name="Borodovsky M."/>
            <person name="Worthington M."/>
        </authorList>
    </citation>
    <scope>NUCLEOTIDE SEQUENCE [LARGE SCALE GENOMIC DNA]</scope>
    <source>
        <strain evidence="5">PI 553951</strain>
    </source>
</reference>
<evidence type="ECO:0000313" key="6">
    <source>
        <dbReference type="Proteomes" id="UP001457282"/>
    </source>
</evidence>
<sequence>MLMLLYKLVRETTHSGSSKINGTMKEHPGSQPPVDNAGFSHLSSPSTTSFSPGRFNTQGEYDPRFNFSGQGLMPITELNPRSLWKQDLIGKIHEHEEEIMQLRKHLSDYSIKESQIRNEKYVLEKRIAFMRQAFDQQQQDLVDAASKALSYRQDIIEENIRLTYALQDAQEERSTFVASLLPLLAEYSLQPPVPDAQSIVSNVKVLFKHLQEKLLHTETKLKESQYHIRPWNSDLNNSNIPPQSPAHSLGAALATSNKNELELVPQQTYSQGKVPVSASDAQTTRDWDLLGRDQSGLDGVVTRNVEPNDLGRYSPFASRNTAAQDVPAQLDVTRGNPPVTRYSEETTNKQVTFRDPVRNTELDDPDHEGNHIEREMSANWSPGNTPYTPTLDDPGSSYTHFLPPVLEEPSSSFSEAADDDPLPAIENLQISGEAFPGRELQACGYSINGTTSCNFEWVRHMEDGSVNYIDGAKQPNYLITADDVDKYLAIEVQPLDNRKRKGELVKVFANENRKITCDPEMQGHIEKIIYQGHSSFKIFQSTGYLDIWEAATLAIKKDGYSIKCSGPSGIAFAEKFSPTTSVVIPYGSPTDFVLIDSGGGEHLLKTDNNPTDYSCSRDTVVLTLRIFILRAGERKKRKKRGLIF</sequence>
<protein>
    <submittedName>
        <fullName evidence="5">Uncharacterized protein</fullName>
    </submittedName>
</protein>
<proteinExistence type="predicted"/>
<dbReference type="PANTHER" id="PTHR31149">
    <property type="entry name" value="EXPRESSED PROTEIN"/>
    <property type="match status" value="1"/>
</dbReference>
<gene>
    <name evidence="5" type="ORF">M0R45_005864</name>
</gene>
<keyword evidence="1" id="KW-0175">Coiled coil</keyword>
<dbReference type="InterPro" id="IPR055474">
    <property type="entry name" value="DUF7046"/>
</dbReference>
<dbReference type="Proteomes" id="UP001457282">
    <property type="component" value="Unassembled WGS sequence"/>
</dbReference>
<dbReference type="EMBL" id="JBEDUW010000001">
    <property type="protein sequence ID" value="KAK9950371.1"/>
    <property type="molecule type" value="Genomic_DNA"/>
</dbReference>
<feature type="region of interest" description="Disordered" evidence="2">
    <location>
        <begin position="15"/>
        <end position="55"/>
    </location>
</feature>
<feature type="coiled-coil region" evidence="1">
    <location>
        <begin position="85"/>
        <end position="112"/>
    </location>
</feature>
<name>A0AAW1YNZ7_RUBAR</name>
<dbReference type="Pfam" id="PF23080">
    <property type="entry name" value="DUF7046"/>
    <property type="match status" value="1"/>
</dbReference>
<feature type="domain" description="AIR9-like A9" evidence="4">
    <location>
        <begin position="425"/>
        <end position="507"/>
    </location>
</feature>
<dbReference type="Gene3D" id="2.60.40.2700">
    <property type="match status" value="1"/>
</dbReference>
<comment type="caution">
    <text evidence="5">The sequence shown here is derived from an EMBL/GenBank/DDBJ whole genome shotgun (WGS) entry which is preliminary data.</text>
</comment>